<evidence type="ECO:0000313" key="1">
    <source>
        <dbReference type="EMBL" id="GGE08130.1"/>
    </source>
</evidence>
<dbReference type="Proteomes" id="UP000635071">
    <property type="component" value="Unassembled WGS sequence"/>
</dbReference>
<name>A0A917E7H3_9SPHN</name>
<dbReference type="RefSeq" id="WP_188762153.1">
    <property type="nucleotide sequence ID" value="NZ_BMJM01000004.1"/>
</dbReference>
<comment type="caution">
    <text evidence="1">The sequence shown here is derived from an EMBL/GenBank/DDBJ whole genome shotgun (WGS) entry which is preliminary data.</text>
</comment>
<gene>
    <name evidence="1" type="ORF">GCM10011529_13190</name>
</gene>
<sequence>MTDFTCDDGEPGSTNQAKLIANLSDAAATFSAARTQHDRLWSLHEYLDTVLDLLRLLPVTLPMQAPHNALSQAIAAQAGGSPHPLLATAAVQTRPKTSPARLVEQVSAVLASKILHRGGLKPGKADNAAAKLVSDLGVEGLPNKRVTQTTVTRWRSQAGKHGDNPEVGQICAYHLNELPEKLTPDLAAKAAKEFAVSFLATRYQVQDSAEG</sequence>
<dbReference type="EMBL" id="BMJM01000004">
    <property type="protein sequence ID" value="GGE08130.1"/>
    <property type="molecule type" value="Genomic_DNA"/>
</dbReference>
<keyword evidence="2" id="KW-1185">Reference proteome</keyword>
<evidence type="ECO:0000313" key="2">
    <source>
        <dbReference type="Proteomes" id="UP000635071"/>
    </source>
</evidence>
<protein>
    <submittedName>
        <fullName evidence="1">Uncharacterized protein</fullName>
    </submittedName>
</protein>
<organism evidence="1 2">
    <name type="scientific">Sandarakinorhabdus glacialis</name>
    <dbReference type="NCBI Taxonomy" id="1614636"/>
    <lineage>
        <taxon>Bacteria</taxon>
        <taxon>Pseudomonadati</taxon>
        <taxon>Pseudomonadota</taxon>
        <taxon>Alphaproteobacteria</taxon>
        <taxon>Sphingomonadales</taxon>
        <taxon>Sphingosinicellaceae</taxon>
        <taxon>Sandarakinorhabdus</taxon>
    </lineage>
</organism>
<reference evidence="1" key="2">
    <citation type="submission" date="2020-09" db="EMBL/GenBank/DDBJ databases">
        <authorList>
            <person name="Sun Q."/>
            <person name="Zhou Y."/>
        </authorList>
    </citation>
    <scope>NUCLEOTIDE SEQUENCE</scope>
    <source>
        <strain evidence="1">CGMCC 1.15519</strain>
    </source>
</reference>
<proteinExistence type="predicted"/>
<reference evidence="1" key="1">
    <citation type="journal article" date="2014" name="Int. J. Syst. Evol. Microbiol.">
        <title>Complete genome sequence of Corynebacterium casei LMG S-19264T (=DSM 44701T), isolated from a smear-ripened cheese.</title>
        <authorList>
            <consortium name="US DOE Joint Genome Institute (JGI-PGF)"/>
            <person name="Walter F."/>
            <person name="Albersmeier A."/>
            <person name="Kalinowski J."/>
            <person name="Ruckert C."/>
        </authorList>
    </citation>
    <scope>NUCLEOTIDE SEQUENCE</scope>
    <source>
        <strain evidence="1">CGMCC 1.15519</strain>
    </source>
</reference>
<dbReference type="AlphaFoldDB" id="A0A917E7H3"/>
<accession>A0A917E7H3</accession>